<feature type="compositionally biased region" description="Low complexity" evidence="1">
    <location>
        <begin position="983"/>
        <end position="992"/>
    </location>
</feature>
<reference evidence="2 3" key="1">
    <citation type="submission" date="2020-01" db="EMBL/GenBank/DDBJ databases">
        <authorList>
            <consortium name="DOE Joint Genome Institute"/>
            <person name="Haridas S."/>
            <person name="Albert R."/>
            <person name="Binder M."/>
            <person name="Bloem J."/>
            <person name="Labutti K."/>
            <person name="Salamov A."/>
            <person name="Andreopoulos B."/>
            <person name="Baker S.E."/>
            <person name="Barry K."/>
            <person name="Bills G."/>
            <person name="Bluhm B.H."/>
            <person name="Cannon C."/>
            <person name="Castanera R."/>
            <person name="Culley D.E."/>
            <person name="Daum C."/>
            <person name="Ezra D."/>
            <person name="Gonzalez J.B."/>
            <person name="Henrissat B."/>
            <person name="Kuo A."/>
            <person name="Liang C."/>
            <person name="Lipzen A."/>
            <person name="Lutzoni F."/>
            <person name="Magnuson J."/>
            <person name="Mondo S."/>
            <person name="Nolan M."/>
            <person name="Ohm R."/>
            <person name="Pangilinan J."/>
            <person name="Park H.-J.H."/>
            <person name="Ramirez L."/>
            <person name="Alfaro M."/>
            <person name="Sun H."/>
            <person name="Tritt A."/>
            <person name="Yoshinaga Y."/>
            <person name="Zwiers L.-H.L."/>
            <person name="Turgeon B.G."/>
            <person name="Goodwin S.B."/>
            <person name="Spatafora J.W."/>
            <person name="Crous P.W."/>
            <person name="Grigoriev I.V."/>
        </authorList>
    </citation>
    <scope>NUCLEOTIDE SEQUENCE [LARGE SCALE GENOMIC DNA]</scope>
    <source>
        <strain evidence="2 3">CBS 611.86</strain>
    </source>
</reference>
<feature type="compositionally biased region" description="Low complexity" evidence="1">
    <location>
        <begin position="109"/>
        <end position="120"/>
    </location>
</feature>
<dbReference type="Proteomes" id="UP000481861">
    <property type="component" value="Unassembled WGS sequence"/>
</dbReference>
<keyword evidence="3" id="KW-1185">Reference proteome</keyword>
<protein>
    <submittedName>
        <fullName evidence="2">Uncharacterized protein</fullName>
    </submittedName>
</protein>
<proteinExistence type="predicted"/>
<dbReference type="OrthoDB" id="4188028at2759"/>
<feature type="compositionally biased region" description="Polar residues" evidence="1">
    <location>
        <begin position="847"/>
        <end position="858"/>
    </location>
</feature>
<feature type="compositionally biased region" description="Low complexity" evidence="1">
    <location>
        <begin position="191"/>
        <end position="202"/>
    </location>
</feature>
<feature type="compositionally biased region" description="Polar residues" evidence="1">
    <location>
        <begin position="529"/>
        <end position="540"/>
    </location>
</feature>
<feature type="compositionally biased region" description="Pro residues" evidence="1">
    <location>
        <begin position="16"/>
        <end position="26"/>
    </location>
</feature>
<comment type="caution">
    <text evidence="2">The sequence shown here is derived from an EMBL/GenBank/DDBJ whole genome shotgun (WGS) entry which is preliminary data.</text>
</comment>
<evidence type="ECO:0000313" key="3">
    <source>
        <dbReference type="Proteomes" id="UP000481861"/>
    </source>
</evidence>
<feature type="compositionally biased region" description="Basic and acidic residues" evidence="1">
    <location>
        <begin position="1060"/>
        <end position="1071"/>
    </location>
</feature>
<organism evidence="2 3">
    <name type="scientific">Massariosphaeria phaeospora</name>
    <dbReference type="NCBI Taxonomy" id="100035"/>
    <lineage>
        <taxon>Eukaryota</taxon>
        <taxon>Fungi</taxon>
        <taxon>Dikarya</taxon>
        <taxon>Ascomycota</taxon>
        <taxon>Pezizomycotina</taxon>
        <taxon>Dothideomycetes</taxon>
        <taxon>Pleosporomycetidae</taxon>
        <taxon>Pleosporales</taxon>
        <taxon>Pleosporales incertae sedis</taxon>
        <taxon>Massariosphaeria</taxon>
    </lineage>
</organism>
<feature type="compositionally biased region" description="Polar residues" evidence="1">
    <location>
        <begin position="662"/>
        <end position="696"/>
    </location>
</feature>
<evidence type="ECO:0000256" key="1">
    <source>
        <dbReference type="SAM" id="MobiDB-lite"/>
    </source>
</evidence>
<feature type="compositionally biased region" description="Pro residues" evidence="1">
    <location>
        <begin position="967"/>
        <end position="982"/>
    </location>
</feature>
<feature type="region of interest" description="Disordered" evidence="1">
    <location>
        <begin position="1"/>
        <end position="261"/>
    </location>
</feature>
<feature type="compositionally biased region" description="Basic and acidic residues" evidence="1">
    <location>
        <begin position="747"/>
        <end position="773"/>
    </location>
</feature>
<feature type="compositionally biased region" description="Basic and acidic residues" evidence="1">
    <location>
        <begin position="703"/>
        <end position="732"/>
    </location>
</feature>
<sequence length="1105" mass="121669">MPPKRKIKKTKAAPADTPPAPKPSPGGPARTSTTAKRRNSLLHQGAAAAARSSRLQPSEPLHMTTRGAAKASNNSSSTPPSITDSSRRSSLAALSHSGLAGGHSDLEPSRPVSAEPASSPEPLPVTEAQSPKVLSGPASDASSTAEKRRRRASGGSTGSSKTLSAHPNGVAVRSDSDLSEQQPRRKKRRTTATPAEPTEGPPDLTDGSSAPNSPEQMLEGNSTQDLQHVFPTTNGDAPAKSTRRLPGRRRQPHSDVNVETDLRRQLNLKMNYRTLAKIQKSMLEELSGRATGNLHNNPEYYKQCPEYAPLMTSLEQHRQQRLNQVEAERRLKLEQLERIRVAQEHIENQQYINRFQDLQEDLLLQCFHRAKQIERHMKAEDGAATEDEENVVQPTYAEFPTITPDDRLGSNYASRSRAYVETERVLDEELDRTHLKEQREAFMAKNADLDDSIENMPGGFGRFIGPDRDEAIRNFNVNSMIDAAVVLERSPPQPAPPKLIPNENADALLMLASLSAERPRETFTQAVLQEQQPTRPNQAATPIERQEPPPLSPAQVATPVQQEDLQNLVLDVGYLPDAPSHVSWDAAKSSPIKAQREVDEARPATPPLQLDDVQMDQSPVLHKKSTPVKISSHRIMDLLTHDQEVLLPRSRESQLMARESMHSNSPARPASNSHHPAPSQNGTFQANPSAGSTETPRTPIEQRPSESDETLRRRDPLIRIRKMLDMKARAEGRVPPGESSHSSRNISAEKEKEREQKEREQRQKEDRERADRSHHSRLHLSQAPYNSHDRPEASGMEPRRPSVGGYNASPRTGSMSYTQSPHTPHSQPPPRPSGHDHGPPYTDQNRRLSGSHTSQHPGQPQPYKPNYHASGPTPTTHQSPYPSSNAPHLPSFSQSLPPKPPGPPPSAPINFRFAHYDPVPPRASYPPPAPAGYLPTSHPPPHAGPPPPQQHYAPPYPGPPVVYQGYVPPPGSFQAPPPPPPQQQQQQQAMAPYPQPLKIQQYGGQPILPANMAPPPPHSQPPMAYSGPPAYPPPAYAPHPGPQGPPHAPQYEQPQPPHHAPHDAPPHDRNADPQARPRRPYRSYHAPGTQFRTYQGPDSGRRRGG</sequence>
<feature type="compositionally biased region" description="Polar residues" evidence="1">
    <location>
        <begin position="206"/>
        <end position="235"/>
    </location>
</feature>
<gene>
    <name evidence="2" type="ORF">BDV95DRAFT_624728</name>
</gene>
<evidence type="ECO:0000313" key="2">
    <source>
        <dbReference type="EMBL" id="KAF2878176.1"/>
    </source>
</evidence>
<feature type="compositionally biased region" description="Basic residues" evidence="1">
    <location>
        <begin position="241"/>
        <end position="251"/>
    </location>
</feature>
<accession>A0A7C8MH49</accession>
<dbReference type="AlphaFoldDB" id="A0A7C8MH49"/>
<feature type="compositionally biased region" description="Basic residues" evidence="1">
    <location>
        <begin position="1"/>
        <end position="11"/>
    </location>
</feature>
<feature type="compositionally biased region" description="Pro residues" evidence="1">
    <location>
        <begin position="937"/>
        <end position="960"/>
    </location>
</feature>
<feature type="region of interest" description="Disordered" evidence="1">
    <location>
        <begin position="586"/>
        <end position="611"/>
    </location>
</feature>
<feature type="compositionally biased region" description="Polar residues" evidence="1">
    <location>
        <begin position="872"/>
        <end position="896"/>
    </location>
</feature>
<dbReference type="EMBL" id="JAADJZ010000001">
    <property type="protein sequence ID" value="KAF2878176.1"/>
    <property type="molecule type" value="Genomic_DNA"/>
</dbReference>
<feature type="compositionally biased region" description="Pro residues" evidence="1">
    <location>
        <begin position="918"/>
        <end position="930"/>
    </location>
</feature>
<name>A0A7C8MH49_9PLEO</name>
<feature type="compositionally biased region" description="Basic and acidic residues" evidence="1">
    <location>
        <begin position="787"/>
        <end position="800"/>
    </location>
</feature>
<feature type="compositionally biased region" description="Pro residues" evidence="1">
    <location>
        <begin position="897"/>
        <end position="907"/>
    </location>
</feature>
<feature type="region of interest" description="Disordered" evidence="1">
    <location>
        <begin position="657"/>
        <end position="1105"/>
    </location>
</feature>
<feature type="region of interest" description="Disordered" evidence="1">
    <location>
        <begin position="529"/>
        <end position="555"/>
    </location>
</feature>
<feature type="compositionally biased region" description="Pro residues" evidence="1">
    <location>
        <begin position="1029"/>
        <end position="1058"/>
    </location>
</feature>
<feature type="compositionally biased region" description="Low complexity" evidence="1">
    <location>
        <begin position="72"/>
        <end position="98"/>
    </location>
</feature>